<feature type="region of interest" description="Disordered" evidence="1">
    <location>
        <begin position="152"/>
        <end position="185"/>
    </location>
</feature>
<accession>A0AAV5EAR5</accession>
<reference evidence="2" key="1">
    <citation type="journal article" date="2018" name="DNA Res.">
        <title>Multiple hybrid de novo genome assembly of finger millet, an orphan allotetraploid crop.</title>
        <authorList>
            <person name="Hatakeyama M."/>
            <person name="Aluri S."/>
            <person name="Balachadran M.T."/>
            <person name="Sivarajan S.R."/>
            <person name="Patrignani A."/>
            <person name="Gruter S."/>
            <person name="Poveda L."/>
            <person name="Shimizu-Inatsugi R."/>
            <person name="Baeten J."/>
            <person name="Francoijs K.J."/>
            <person name="Nataraja K.N."/>
            <person name="Reddy Y.A.N."/>
            <person name="Phadnis S."/>
            <person name="Ravikumar R.L."/>
            <person name="Schlapbach R."/>
            <person name="Sreeman S.M."/>
            <person name="Shimizu K.K."/>
        </authorList>
    </citation>
    <scope>NUCLEOTIDE SEQUENCE</scope>
</reference>
<gene>
    <name evidence="2" type="primary">gb06742</name>
    <name evidence="2" type="ORF">PR202_gb06742</name>
</gene>
<name>A0AAV5EAR5_ELECO</name>
<sequence length="185" mass="20802">MEAMAGSACQDAVSQLPAGTIIQSIMPHLINMYGACATARDFEIYTPNATYDDPLMRAHGVKQIKSAFYTLPKVLIDNKQFYKILGKPVDLASLITLEIEDGKIVRHEDWWNKKPLKNKETTRLPLVGRLAFTTRRAAMLLTHAIMGFGKDPKARHTHNIRGDERAGGRGELECDQNRGEREPKR</sequence>
<dbReference type="Proteomes" id="UP001054889">
    <property type="component" value="Unassembled WGS sequence"/>
</dbReference>
<protein>
    <submittedName>
        <fullName evidence="2">Uncharacterized protein</fullName>
    </submittedName>
</protein>
<dbReference type="SUPFAM" id="SSF54427">
    <property type="entry name" value="NTF2-like"/>
    <property type="match status" value="1"/>
</dbReference>
<dbReference type="EMBL" id="BQKI01000074">
    <property type="protein sequence ID" value="GJN19463.1"/>
    <property type="molecule type" value="Genomic_DNA"/>
</dbReference>
<evidence type="ECO:0000313" key="3">
    <source>
        <dbReference type="Proteomes" id="UP001054889"/>
    </source>
</evidence>
<dbReference type="InterPro" id="IPR032710">
    <property type="entry name" value="NTF2-like_dom_sf"/>
</dbReference>
<evidence type="ECO:0000256" key="1">
    <source>
        <dbReference type="SAM" id="MobiDB-lite"/>
    </source>
</evidence>
<reference evidence="2" key="2">
    <citation type="submission" date="2021-12" db="EMBL/GenBank/DDBJ databases">
        <title>Resequencing data analysis of finger millet.</title>
        <authorList>
            <person name="Hatakeyama M."/>
            <person name="Aluri S."/>
            <person name="Balachadran M.T."/>
            <person name="Sivarajan S.R."/>
            <person name="Poveda L."/>
            <person name="Shimizu-Inatsugi R."/>
            <person name="Schlapbach R."/>
            <person name="Sreeman S.M."/>
            <person name="Shimizu K.K."/>
        </authorList>
    </citation>
    <scope>NUCLEOTIDE SEQUENCE</scope>
</reference>
<dbReference type="PANTHER" id="PTHR34213">
    <property type="entry name" value="NUCLEAR TRANSPORT FACTOR 2 (NTF2) FAMILY PROTEIN"/>
    <property type="match status" value="1"/>
</dbReference>
<proteinExistence type="predicted"/>
<dbReference type="AlphaFoldDB" id="A0AAV5EAR5"/>
<keyword evidence="3" id="KW-1185">Reference proteome</keyword>
<evidence type="ECO:0000313" key="2">
    <source>
        <dbReference type="EMBL" id="GJN19463.1"/>
    </source>
</evidence>
<comment type="caution">
    <text evidence="2">The sequence shown here is derived from an EMBL/GenBank/DDBJ whole genome shotgun (WGS) entry which is preliminary data.</text>
</comment>
<organism evidence="2 3">
    <name type="scientific">Eleusine coracana subsp. coracana</name>
    <dbReference type="NCBI Taxonomy" id="191504"/>
    <lineage>
        <taxon>Eukaryota</taxon>
        <taxon>Viridiplantae</taxon>
        <taxon>Streptophyta</taxon>
        <taxon>Embryophyta</taxon>
        <taxon>Tracheophyta</taxon>
        <taxon>Spermatophyta</taxon>
        <taxon>Magnoliopsida</taxon>
        <taxon>Liliopsida</taxon>
        <taxon>Poales</taxon>
        <taxon>Poaceae</taxon>
        <taxon>PACMAD clade</taxon>
        <taxon>Chloridoideae</taxon>
        <taxon>Cynodonteae</taxon>
        <taxon>Eleusininae</taxon>
        <taxon>Eleusine</taxon>
    </lineage>
</organism>
<dbReference type="PANTHER" id="PTHR34213:SF2">
    <property type="entry name" value="NUCLEAR TRANSPORT FACTOR 2 (NTF2) FAMILY PROTEIN"/>
    <property type="match status" value="1"/>
</dbReference>